<evidence type="ECO:0000259" key="8">
    <source>
        <dbReference type="PROSITE" id="PS51918"/>
    </source>
</evidence>
<dbReference type="InterPro" id="IPR000385">
    <property type="entry name" value="MoaA_NifB_PqqE_Fe-S-bd_CS"/>
</dbReference>
<comment type="cofactor">
    <cofactor evidence="1">
        <name>[4Fe-4S] cluster</name>
        <dbReference type="ChEBI" id="CHEBI:49883"/>
    </cofactor>
</comment>
<dbReference type="CDD" id="cd01335">
    <property type="entry name" value="Radical_SAM"/>
    <property type="match status" value="1"/>
</dbReference>
<dbReference type="SFLD" id="SFLDG01386">
    <property type="entry name" value="main_SPASM_domain-containing"/>
    <property type="match status" value="1"/>
</dbReference>
<dbReference type="InterPro" id="IPR013785">
    <property type="entry name" value="Aldolase_TIM"/>
</dbReference>
<dbReference type="GO" id="GO:0016491">
    <property type="term" value="F:oxidoreductase activity"/>
    <property type="evidence" value="ECO:0007669"/>
    <property type="project" value="InterPro"/>
</dbReference>
<dbReference type="GO" id="GO:0046872">
    <property type="term" value="F:metal ion binding"/>
    <property type="evidence" value="ECO:0007669"/>
    <property type="project" value="UniProtKB-KW"/>
</dbReference>
<evidence type="ECO:0000256" key="2">
    <source>
        <dbReference type="ARBA" id="ARBA00022485"/>
    </source>
</evidence>
<dbReference type="InterPro" id="IPR058240">
    <property type="entry name" value="rSAM_sf"/>
</dbReference>
<dbReference type="GO" id="GO:0051539">
    <property type="term" value="F:4 iron, 4 sulfur cluster binding"/>
    <property type="evidence" value="ECO:0007669"/>
    <property type="project" value="UniProtKB-KW"/>
</dbReference>
<keyword evidence="3" id="KW-0949">S-adenosyl-L-methionine</keyword>
<dbReference type="InterPro" id="IPR007197">
    <property type="entry name" value="rSAM"/>
</dbReference>
<name>A0A9D1PUQ4_9SPIO</name>
<dbReference type="PANTHER" id="PTHR43273:SF3">
    <property type="entry name" value="ANAEROBIC SULFATASE-MATURATING ENZYME HOMOLOG ASLB-RELATED"/>
    <property type="match status" value="1"/>
</dbReference>
<keyword evidence="4" id="KW-0479">Metal-binding</keyword>
<gene>
    <name evidence="9" type="ORF">IAB12_06750</name>
</gene>
<dbReference type="SFLD" id="SFLDG01384">
    <property type="entry name" value="thioether_bond_formation_requi"/>
    <property type="match status" value="1"/>
</dbReference>
<evidence type="ECO:0000256" key="7">
    <source>
        <dbReference type="ARBA" id="ARBA00023601"/>
    </source>
</evidence>
<evidence type="ECO:0000256" key="1">
    <source>
        <dbReference type="ARBA" id="ARBA00001966"/>
    </source>
</evidence>
<dbReference type="InterPro" id="IPR023867">
    <property type="entry name" value="Sulphatase_maturase_rSAM"/>
</dbReference>
<accession>A0A9D1PUQ4</accession>
<comment type="similarity">
    <text evidence="7">Belongs to the radical SAM superfamily. Anaerobic sulfatase-maturating enzyme family.</text>
</comment>
<dbReference type="SUPFAM" id="SSF102114">
    <property type="entry name" value="Radical SAM enzymes"/>
    <property type="match status" value="1"/>
</dbReference>
<evidence type="ECO:0000256" key="6">
    <source>
        <dbReference type="ARBA" id="ARBA00023014"/>
    </source>
</evidence>
<evidence type="ECO:0000313" key="9">
    <source>
        <dbReference type="EMBL" id="HIV99455.1"/>
    </source>
</evidence>
<proteinExistence type="inferred from homology"/>
<dbReference type="Proteomes" id="UP000823936">
    <property type="component" value="Unassembled WGS sequence"/>
</dbReference>
<feature type="domain" description="Radical SAM core" evidence="8">
    <location>
        <begin position="83"/>
        <end position="318"/>
    </location>
</feature>
<keyword evidence="5" id="KW-0408">Iron</keyword>
<comment type="caution">
    <text evidence="9">The sequence shown here is derived from an EMBL/GenBank/DDBJ whole genome shotgun (WGS) entry which is preliminary data.</text>
</comment>
<protein>
    <submittedName>
        <fullName evidence="9">Radical SAM protein</fullName>
    </submittedName>
</protein>
<dbReference type="PROSITE" id="PS51918">
    <property type="entry name" value="RADICAL_SAM"/>
    <property type="match status" value="1"/>
</dbReference>
<dbReference type="EMBL" id="DXHU01000023">
    <property type="protein sequence ID" value="HIV99455.1"/>
    <property type="molecule type" value="Genomic_DNA"/>
</dbReference>
<evidence type="ECO:0000256" key="5">
    <source>
        <dbReference type="ARBA" id="ARBA00023004"/>
    </source>
</evidence>
<reference evidence="9" key="1">
    <citation type="journal article" date="2021" name="PeerJ">
        <title>Extensive microbial diversity within the chicken gut microbiome revealed by metagenomics and culture.</title>
        <authorList>
            <person name="Gilroy R."/>
            <person name="Ravi A."/>
            <person name="Getino M."/>
            <person name="Pursley I."/>
            <person name="Horton D.L."/>
            <person name="Alikhan N.F."/>
            <person name="Baker D."/>
            <person name="Gharbi K."/>
            <person name="Hall N."/>
            <person name="Watson M."/>
            <person name="Adriaenssens E.M."/>
            <person name="Foster-Nyarko E."/>
            <person name="Jarju S."/>
            <person name="Secka A."/>
            <person name="Antonio M."/>
            <person name="Oren A."/>
            <person name="Chaudhuri R.R."/>
            <person name="La Ragione R."/>
            <person name="Hildebrand F."/>
            <person name="Pallen M.J."/>
        </authorList>
    </citation>
    <scope>NUCLEOTIDE SEQUENCE</scope>
    <source>
        <strain evidence="9">Gambia11-129</strain>
    </source>
</reference>
<dbReference type="SFLD" id="SFLDS00029">
    <property type="entry name" value="Radical_SAM"/>
    <property type="match status" value="1"/>
</dbReference>
<keyword evidence="2" id="KW-0004">4Fe-4S</keyword>
<dbReference type="PANTHER" id="PTHR43273">
    <property type="entry name" value="ANAEROBIC SULFATASE-MATURATING ENZYME HOMOLOG ASLB-RELATED"/>
    <property type="match status" value="1"/>
</dbReference>
<organism evidence="9 10">
    <name type="scientific">Candidatus Ornithospirochaeta avicola</name>
    <dbReference type="NCBI Taxonomy" id="2840896"/>
    <lineage>
        <taxon>Bacteria</taxon>
        <taxon>Pseudomonadati</taxon>
        <taxon>Spirochaetota</taxon>
        <taxon>Spirochaetia</taxon>
        <taxon>Spirochaetales</taxon>
        <taxon>Spirochaetaceae</taxon>
        <taxon>Spirochaetaceae incertae sedis</taxon>
        <taxon>Candidatus Ornithospirochaeta</taxon>
    </lineage>
</organism>
<dbReference type="Gene3D" id="3.20.20.70">
    <property type="entry name" value="Aldolase class I"/>
    <property type="match status" value="1"/>
</dbReference>
<dbReference type="SFLD" id="SFLDG01067">
    <property type="entry name" value="SPASM/twitch_domain_containing"/>
    <property type="match status" value="1"/>
</dbReference>
<sequence>MFKRSIYSHLYIRDNIACIYNSIQVTMLFVKKDKVHIYYETGKYGELTGKDLEIANTLISMRNWVPENEEEIALSHKIFNHLDNGVEIKEMVLHLTDYCNLRCKYCFIEDGICENYTRRNMSWDVASHAIDKFFKLPSVLKNINEEFTIVFYGGEPLLNWNIMKKCLTYISEKYGSFKVKTVVITNGTQITDEIAKTLKEYNTNVCVSIDGPKHVNDMYRVSADGKGSFDEVVSKIEILRKHGIEPGVSSVMTRSSIDNLSDVAQFLFGDLKIKGAGFNHVSIIPSSGEYSSFDEDYENKYGSSLLKMAEIINEKYPEVYEKRMDAKINDFLERVIRKSSCTGTGNQISVSTDGFIGICQGYMGSRKTFNNTVFDQNYYPENDSVFIEWSKRSPYNINECIFCPALSTCGGGCPRNAEMMTGSIWGLDSGFCMFSKKAQEWLIWKYYDENIIDLWSDDADYHISCN</sequence>
<dbReference type="InterPro" id="IPR023885">
    <property type="entry name" value="4Fe4S-binding_SPASM_dom"/>
</dbReference>
<dbReference type="NCBIfam" id="TIGR04085">
    <property type="entry name" value="rSAM_more_4Fe4S"/>
    <property type="match status" value="1"/>
</dbReference>
<dbReference type="AlphaFoldDB" id="A0A9D1PUQ4"/>
<dbReference type="Pfam" id="PF04055">
    <property type="entry name" value="Radical_SAM"/>
    <property type="match status" value="1"/>
</dbReference>
<dbReference type="PROSITE" id="PS01305">
    <property type="entry name" value="MOAA_NIFB_PQQE"/>
    <property type="match status" value="1"/>
</dbReference>
<evidence type="ECO:0000256" key="3">
    <source>
        <dbReference type="ARBA" id="ARBA00022691"/>
    </source>
</evidence>
<keyword evidence="6" id="KW-0411">Iron-sulfur</keyword>
<evidence type="ECO:0000256" key="4">
    <source>
        <dbReference type="ARBA" id="ARBA00022723"/>
    </source>
</evidence>
<evidence type="ECO:0000313" key="10">
    <source>
        <dbReference type="Proteomes" id="UP000823936"/>
    </source>
</evidence>
<reference evidence="9" key="2">
    <citation type="submission" date="2021-04" db="EMBL/GenBank/DDBJ databases">
        <authorList>
            <person name="Gilroy R."/>
        </authorList>
    </citation>
    <scope>NUCLEOTIDE SEQUENCE</scope>
    <source>
        <strain evidence="9">Gambia11-129</strain>
    </source>
</reference>